<accession>A0A6J7K812</accession>
<feature type="region of interest" description="Disordered" evidence="1">
    <location>
        <begin position="1"/>
        <end position="25"/>
    </location>
</feature>
<reference evidence="2" key="1">
    <citation type="submission" date="2020-05" db="EMBL/GenBank/DDBJ databases">
        <authorList>
            <person name="Chiriac C."/>
            <person name="Salcher M."/>
            <person name="Ghai R."/>
            <person name="Kavagutti S V."/>
        </authorList>
    </citation>
    <scope>NUCLEOTIDE SEQUENCE</scope>
</reference>
<evidence type="ECO:0000256" key="1">
    <source>
        <dbReference type="SAM" id="MobiDB-lite"/>
    </source>
</evidence>
<dbReference type="EMBL" id="CAFBMW010000022">
    <property type="protein sequence ID" value="CAB4950492.1"/>
    <property type="molecule type" value="Genomic_DNA"/>
</dbReference>
<dbReference type="AlphaFoldDB" id="A0A6J7K812"/>
<sequence>MTDANGRHGTVYRAHEEPEGGWDPDLQVWLDRAEVKTG</sequence>
<gene>
    <name evidence="2" type="ORF">UFOPK3662_02503</name>
</gene>
<proteinExistence type="predicted"/>
<protein>
    <submittedName>
        <fullName evidence="2">Unannotated protein</fullName>
    </submittedName>
</protein>
<organism evidence="2">
    <name type="scientific">freshwater metagenome</name>
    <dbReference type="NCBI Taxonomy" id="449393"/>
    <lineage>
        <taxon>unclassified sequences</taxon>
        <taxon>metagenomes</taxon>
        <taxon>ecological metagenomes</taxon>
    </lineage>
</organism>
<name>A0A6J7K812_9ZZZZ</name>
<evidence type="ECO:0000313" key="2">
    <source>
        <dbReference type="EMBL" id="CAB4950492.1"/>
    </source>
</evidence>